<dbReference type="PANTHER" id="PTHR33495:SF2">
    <property type="entry name" value="ANTI-SIGMA FACTOR ANTAGONIST TM_1081-RELATED"/>
    <property type="match status" value="1"/>
</dbReference>
<feature type="domain" description="STAS" evidence="3">
    <location>
        <begin position="9"/>
        <end position="110"/>
    </location>
</feature>
<dbReference type="OrthoDB" id="9793697at2"/>
<dbReference type="InterPro" id="IPR003658">
    <property type="entry name" value="Anti-sigma_ant"/>
</dbReference>
<evidence type="ECO:0000256" key="1">
    <source>
        <dbReference type="ARBA" id="ARBA00009013"/>
    </source>
</evidence>
<dbReference type="CDD" id="cd07043">
    <property type="entry name" value="STAS_anti-anti-sigma_factors"/>
    <property type="match status" value="1"/>
</dbReference>
<dbReference type="PROSITE" id="PS50801">
    <property type="entry name" value="STAS"/>
    <property type="match status" value="1"/>
</dbReference>
<dbReference type="Pfam" id="PF01740">
    <property type="entry name" value="STAS"/>
    <property type="match status" value="1"/>
</dbReference>
<keyword evidence="5" id="KW-1185">Reference proteome</keyword>
<gene>
    <name evidence="4" type="ORF">DES52_12134</name>
</gene>
<name>A0A318S430_9DEIO</name>
<dbReference type="AlphaFoldDB" id="A0A318S430"/>
<dbReference type="PANTHER" id="PTHR33495">
    <property type="entry name" value="ANTI-SIGMA FACTOR ANTAGONIST TM_1081-RELATED-RELATED"/>
    <property type="match status" value="1"/>
</dbReference>
<comment type="caution">
    <text evidence="4">The sequence shown here is derived from an EMBL/GenBank/DDBJ whole genome shotgun (WGS) entry which is preliminary data.</text>
</comment>
<accession>A0A318S430</accession>
<dbReference type="InterPro" id="IPR002645">
    <property type="entry name" value="STAS_dom"/>
</dbReference>
<protein>
    <recommendedName>
        <fullName evidence="2">Anti-sigma factor antagonist</fullName>
    </recommendedName>
</protein>
<dbReference type="Gene3D" id="3.30.750.24">
    <property type="entry name" value="STAS domain"/>
    <property type="match status" value="1"/>
</dbReference>
<organism evidence="4 5">
    <name type="scientific">Deinococcus yavapaiensis KR-236</name>
    <dbReference type="NCBI Taxonomy" id="694435"/>
    <lineage>
        <taxon>Bacteria</taxon>
        <taxon>Thermotogati</taxon>
        <taxon>Deinococcota</taxon>
        <taxon>Deinococci</taxon>
        <taxon>Deinococcales</taxon>
        <taxon>Deinococcaceae</taxon>
        <taxon>Deinococcus</taxon>
    </lineage>
</organism>
<dbReference type="InterPro" id="IPR036513">
    <property type="entry name" value="STAS_dom_sf"/>
</dbReference>
<evidence type="ECO:0000313" key="4">
    <source>
        <dbReference type="EMBL" id="PYE49902.1"/>
    </source>
</evidence>
<dbReference type="GO" id="GO:0043856">
    <property type="term" value="F:anti-sigma factor antagonist activity"/>
    <property type="evidence" value="ECO:0007669"/>
    <property type="project" value="InterPro"/>
</dbReference>
<dbReference type="Proteomes" id="UP000248326">
    <property type="component" value="Unassembled WGS sequence"/>
</dbReference>
<evidence type="ECO:0000313" key="5">
    <source>
        <dbReference type="Proteomes" id="UP000248326"/>
    </source>
</evidence>
<comment type="similarity">
    <text evidence="1 2">Belongs to the anti-sigma-factor antagonist family.</text>
</comment>
<dbReference type="RefSeq" id="WP_110888584.1">
    <property type="nucleotide sequence ID" value="NZ_QJSX01000021.1"/>
</dbReference>
<evidence type="ECO:0000256" key="2">
    <source>
        <dbReference type="RuleBase" id="RU003749"/>
    </source>
</evidence>
<proteinExistence type="inferred from homology"/>
<dbReference type="SUPFAM" id="SSF52091">
    <property type="entry name" value="SpoIIaa-like"/>
    <property type="match status" value="1"/>
</dbReference>
<dbReference type="NCBIfam" id="TIGR00377">
    <property type="entry name" value="ant_ant_sig"/>
    <property type="match status" value="1"/>
</dbReference>
<evidence type="ECO:0000259" key="3">
    <source>
        <dbReference type="PROSITE" id="PS50801"/>
    </source>
</evidence>
<reference evidence="4 5" key="1">
    <citation type="submission" date="2018-06" db="EMBL/GenBank/DDBJ databases">
        <title>Genomic Encyclopedia of Type Strains, Phase IV (KMG-IV): sequencing the most valuable type-strain genomes for metagenomic binning, comparative biology and taxonomic classification.</title>
        <authorList>
            <person name="Goeker M."/>
        </authorList>
    </citation>
    <scope>NUCLEOTIDE SEQUENCE [LARGE SCALE GENOMIC DNA]</scope>
    <source>
        <strain evidence="4 5">DSM 18048</strain>
    </source>
</reference>
<sequence length="110" mass="11736">MIEWTQPTPGVAHFTITGRLDAHEAPKLRESFERAREAGASRFEVAMDRVDFMDSSGLAAVVSGLKASRLEGGELIIVSPSPMVRKVLELTLLDQVIPIANAASSGEGSS</sequence>
<dbReference type="EMBL" id="QJSX01000021">
    <property type="protein sequence ID" value="PYE49902.1"/>
    <property type="molecule type" value="Genomic_DNA"/>
</dbReference>